<dbReference type="KEGG" id="spac:B1H29_19095"/>
<organism evidence="1 2">
    <name type="scientific">Streptomyces pactum</name>
    <dbReference type="NCBI Taxonomy" id="68249"/>
    <lineage>
        <taxon>Bacteria</taxon>
        <taxon>Bacillati</taxon>
        <taxon>Actinomycetota</taxon>
        <taxon>Actinomycetes</taxon>
        <taxon>Kitasatosporales</taxon>
        <taxon>Streptomycetaceae</taxon>
        <taxon>Streptomyces</taxon>
    </lineage>
</organism>
<proteinExistence type="predicted"/>
<accession>A0A1S6JK08</accession>
<protein>
    <submittedName>
        <fullName evidence="1">Uncharacterized protein</fullName>
    </submittedName>
</protein>
<evidence type="ECO:0000313" key="1">
    <source>
        <dbReference type="EMBL" id="AQS72078.1"/>
    </source>
</evidence>
<keyword evidence="2" id="KW-1185">Reference proteome</keyword>
<dbReference type="Proteomes" id="UP000189443">
    <property type="component" value="Chromosome"/>
</dbReference>
<name>A0A1S6JK08_9ACTN</name>
<dbReference type="AlphaFoldDB" id="A0A1S6JK08"/>
<evidence type="ECO:0000313" key="2">
    <source>
        <dbReference type="Proteomes" id="UP000189443"/>
    </source>
</evidence>
<sequence>MAVAAFEALVQTGAVMTQRYERGGVRRIGRRCRSRVRLRL</sequence>
<reference evidence="1 2" key="1">
    <citation type="submission" date="2017-02" db="EMBL/GenBank/DDBJ databases">
        <title>Streptomyces pactum ACT12 Genome sequencing and assembly.</title>
        <authorList>
            <person name="Xue Q."/>
            <person name="Yan X."/>
            <person name="Jia L."/>
            <person name="Yan H."/>
        </authorList>
    </citation>
    <scope>NUCLEOTIDE SEQUENCE [LARGE SCALE GENOMIC DNA]</scope>
    <source>
        <strain evidence="1 2">ACT12</strain>
    </source>
</reference>
<dbReference type="EMBL" id="CP019724">
    <property type="protein sequence ID" value="AQS72078.1"/>
    <property type="molecule type" value="Genomic_DNA"/>
</dbReference>
<gene>
    <name evidence="1" type="ORF">B1H29_19095</name>
</gene>